<evidence type="ECO:0000256" key="1">
    <source>
        <dbReference type="SAM" id="MobiDB-lite"/>
    </source>
</evidence>
<keyword evidence="4" id="KW-1185">Reference proteome</keyword>
<feature type="compositionally biased region" description="Polar residues" evidence="1">
    <location>
        <begin position="23"/>
        <end position="33"/>
    </location>
</feature>
<reference evidence="3 4" key="1">
    <citation type="journal article" date="2023" name="Sci. Data">
        <title>Genome assembly of the Korean intertidal mud-creeper Batillaria attramentaria.</title>
        <authorList>
            <person name="Patra A.K."/>
            <person name="Ho P.T."/>
            <person name="Jun S."/>
            <person name="Lee S.J."/>
            <person name="Kim Y."/>
            <person name="Won Y.J."/>
        </authorList>
    </citation>
    <scope>NUCLEOTIDE SEQUENCE [LARGE SCALE GENOMIC DNA]</scope>
    <source>
        <strain evidence="3">Wonlab-2016</strain>
    </source>
</reference>
<accession>A0ABD0JTZ0</accession>
<evidence type="ECO:0000313" key="4">
    <source>
        <dbReference type="Proteomes" id="UP001519460"/>
    </source>
</evidence>
<feature type="region of interest" description="Disordered" evidence="1">
    <location>
        <begin position="1"/>
        <end position="33"/>
    </location>
</feature>
<keyword evidence="2" id="KW-1133">Transmembrane helix</keyword>
<dbReference type="EMBL" id="JACVVK020000333">
    <property type="protein sequence ID" value="KAK7478095.1"/>
    <property type="molecule type" value="Genomic_DNA"/>
</dbReference>
<evidence type="ECO:0000256" key="2">
    <source>
        <dbReference type="SAM" id="Phobius"/>
    </source>
</evidence>
<dbReference type="AlphaFoldDB" id="A0ABD0JTZ0"/>
<protein>
    <recommendedName>
        <fullName evidence="5">Transmembrane protein</fullName>
    </recommendedName>
</protein>
<evidence type="ECO:0000313" key="3">
    <source>
        <dbReference type="EMBL" id="KAK7478095.1"/>
    </source>
</evidence>
<organism evidence="3 4">
    <name type="scientific">Batillaria attramentaria</name>
    <dbReference type="NCBI Taxonomy" id="370345"/>
    <lineage>
        <taxon>Eukaryota</taxon>
        <taxon>Metazoa</taxon>
        <taxon>Spiralia</taxon>
        <taxon>Lophotrochozoa</taxon>
        <taxon>Mollusca</taxon>
        <taxon>Gastropoda</taxon>
        <taxon>Caenogastropoda</taxon>
        <taxon>Sorbeoconcha</taxon>
        <taxon>Cerithioidea</taxon>
        <taxon>Batillariidae</taxon>
        <taxon>Batillaria</taxon>
    </lineage>
</organism>
<comment type="caution">
    <text evidence="3">The sequence shown here is derived from an EMBL/GenBank/DDBJ whole genome shotgun (WGS) entry which is preliminary data.</text>
</comment>
<name>A0ABD0JTZ0_9CAEN</name>
<keyword evidence="2" id="KW-0472">Membrane</keyword>
<sequence>MPLTLESDTDMKHHPTKTKKQQSRNTNSKNKSNELTAKETNAKLLFAMYCIYYACYKIFFLPFMARDCCRVSMCGVFCFVAIQCKGENRTFSRFRVDAVLCPLGVNRSGCYFRFSWIEIAWKLTKVFVMRGAKRLGCVQLL</sequence>
<gene>
    <name evidence="3" type="ORF">BaRGS_00030630</name>
</gene>
<keyword evidence="2" id="KW-0812">Transmembrane</keyword>
<proteinExistence type="predicted"/>
<evidence type="ECO:0008006" key="5">
    <source>
        <dbReference type="Google" id="ProtNLM"/>
    </source>
</evidence>
<dbReference type="Proteomes" id="UP001519460">
    <property type="component" value="Unassembled WGS sequence"/>
</dbReference>
<feature type="transmembrane region" description="Helical" evidence="2">
    <location>
        <begin position="44"/>
        <end position="65"/>
    </location>
</feature>